<proteinExistence type="predicted"/>
<feature type="domain" description="Cytochrome b561 bacterial/Ni-hydrogenase" evidence="7">
    <location>
        <begin position="8"/>
        <end position="180"/>
    </location>
</feature>
<dbReference type="InterPro" id="IPR051542">
    <property type="entry name" value="Hydrogenase_cytochrome"/>
</dbReference>
<evidence type="ECO:0000313" key="8">
    <source>
        <dbReference type="EMBL" id="MDR7379857.1"/>
    </source>
</evidence>
<evidence type="ECO:0000313" key="9">
    <source>
        <dbReference type="Proteomes" id="UP001180487"/>
    </source>
</evidence>
<dbReference type="EMBL" id="JAVDXT010000005">
    <property type="protein sequence ID" value="MDR7379857.1"/>
    <property type="molecule type" value="Genomic_DNA"/>
</dbReference>
<comment type="caution">
    <text evidence="8">The sequence shown here is derived from an EMBL/GenBank/DDBJ whole genome shotgun (WGS) entry which is preliminary data.</text>
</comment>
<dbReference type="Pfam" id="PF01292">
    <property type="entry name" value="Ni_hydr_CYTB"/>
    <property type="match status" value="1"/>
</dbReference>
<evidence type="ECO:0000256" key="6">
    <source>
        <dbReference type="SAM" id="Phobius"/>
    </source>
</evidence>
<feature type="transmembrane region" description="Helical" evidence="6">
    <location>
        <begin position="151"/>
        <end position="169"/>
    </location>
</feature>
<dbReference type="Proteomes" id="UP001180487">
    <property type="component" value="Unassembled WGS sequence"/>
</dbReference>
<keyword evidence="5 6" id="KW-0472">Membrane</keyword>
<dbReference type="InterPro" id="IPR016174">
    <property type="entry name" value="Di-haem_cyt_TM"/>
</dbReference>
<evidence type="ECO:0000256" key="1">
    <source>
        <dbReference type="ARBA" id="ARBA00004651"/>
    </source>
</evidence>
<feature type="transmembrane region" description="Helical" evidence="6">
    <location>
        <begin position="52"/>
        <end position="74"/>
    </location>
</feature>
<evidence type="ECO:0000256" key="5">
    <source>
        <dbReference type="ARBA" id="ARBA00023136"/>
    </source>
</evidence>
<dbReference type="RefSeq" id="WP_116606646.1">
    <property type="nucleotide sequence ID" value="NZ_JAVDXT010000005.1"/>
</dbReference>
<accession>A0ABU2CES8</accession>
<keyword evidence="3 6" id="KW-0812">Transmembrane</keyword>
<sequence>MQMHRVRVWDLPTRIFHWVLACAVVGLLVTGTLGGAAMVWHFRLGYTVLSLLLFRIVWGLVGGRWSRFAAFIYAPRTIWRYLRGQGLPAHSVGHNPLGAGSVFALLGFLLAQVGSGLVSDDEIAAAGPLTKFVSNDTVSQATWYHAEVGKTVLIVLVLLHLAAIAFYAWKRKQNLVTPMLLGDKWLATPQPASRDDAVTRTVALLVFGLCAAVVAWVVSLGG</sequence>
<name>A0ABU2CES8_9BURK</name>
<protein>
    <submittedName>
        <fullName evidence="8">Cytochrome b</fullName>
    </submittedName>
</protein>
<dbReference type="InterPro" id="IPR011577">
    <property type="entry name" value="Cyt_b561_bac/Ni-Hgenase"/>
</dbReference>
<dbReference type="Gene3D" id="1.20.950.20">
    <property type="entry name" value="Transmembrane di-heme cytochromes, Chain C"/>
    <property type="match status" value="1"/>
</dbReference>
<gene>
    <name evidence="8" type="ORF">J2X19_004553</name>
</gene>
<evidence type="ECO:0000259" key="7">
    <source>
        <dbReference type="Pfam" id="PF01292"/>
    </source>
</evidence>
<comment type="subcellular location">
    <subcellularLocation>
        <location evidence="1">Cell membrane</location>
        <topology evidence="1">Multi-pass membrane protein</topology>
    </subcellularLocation>
</comment>
<dbReference type="PANTHER" id="PTHR30485:SF2">
    <property type="entry name" value="BLL0597 PROTEIN"/>
    <property type="match status" value="1"/>
</dbReference>
<feature type="transmembrane region" description="Helical" evidence="6">
    <location>
        <begin position="202"/>
        <end position="221"/>
    </location>
</feature>
<reference evidence="8 9" key="1">
    <citation type="submission" date="2023-07" db="EMBL/GenBank/DDBJ databases">
        <title>Sorghum-associated microbial communities from plants grown in Nebraska, USA.</title>
        <authorList>
            <person name="Schachtman D."/>
        </authorList>
    </citation>
    <scope>NUCLEOTIDE SEQUENCE [LARGE SCALE GENOMIC DNA]</scope>
    <source>
        <strain evidence="8 9">BE313</strain>
    </source>
</reference>
<keyword evidence="9" id="KW-1185">Reference proteome</keyword>
<evidence type="ECO:0000256" key="3">
    <source>
        <dbReference type="ARBA" id="ARBA00022692"/>
    </source>
</evidence>
<dbReference type="PANTHER" id="PTHR30485">
    <property type="entry name" value="NI/FE-HYDROGENASE 1 B-TYPE CYTOCHROME SUBUNIT"/>
    <property type="match status" value="1"/>
</dbReference>
<evidence type="ECO:0000256" key="2">
    <source>
        <dbReference type="ARBA" id="ARBA00022475"/>
    </source>
</evidence>
<keyword evidence="4 6" id="KW-1133">Transmembrane helix</keyword>
<evidence type="ECO:0000256" key="4">
    <source>
        <dbReference type="ARBA" id="ARBA00022989"/>
    </source>
</evidence>
<keyword evidence="2" id="KW-1003">Cell membrane</keyword>
<organism evidence="8 9">
    <name type="scientific">Rhodoferax ferrireducens</name>
    <dbReference type="NCBI Taxonomy" id="192843"/>
    <lineage>
        <taxon>Bacteria</taxon>
        <taxon>Pseudomonadati</taxon>
        <taxon>Pseudomonadota</taxon>
        <taxon>Betaproteobacteria</taxon>
        <taxon>Burkholderiales</taxon>
        <taxon>Comamonadaceae</taxon>
        <taxon>Rhodoferax</taxon>
    </lineage>
</organism>
<feature type="transmembrane region" description="Helical" evidence="6">
    <location>
        <begin position="15"/>
        <end position="40"/>
    </location>
</feature>
<dbReference type="SUPFAM" id="SSF81342">
    <property type="entry name" value="Transmembrane di-heme cytochromes"/>
    <property type="match status" value="1"/>
</dbReference>
<feature type="transmembrane region" description="Helical" evidence="6">
    <location>
        <begin position="95"/>
        <end position="113"/>
    </location>
</feature>